<evidence type="ECO:0000256" key="4">
    <source>
        <dbReference type="ARBA" id="ARBA00023163"/>
    </source>
</evidence>
<dbReference type="InterPro" id="IPR005119">
    <property type="entry name" value="LysR_subst-bd"/>
</dbReference>
<proteinExistence type="inferred from homology"/>
<dbReference type="GO" id="GO:0003700">
    <property type="term" value="F:DNA-binding transcription factor activity"/>
    <property type="evidence" value="ECO:0007669"/>
    <property type="project" value="InterPro"/>
</dbReference>
<evidence type="ECO:0000259" key="5">
    <source>
        <dbReference type="PROSITE" id="PS50931"/>
    </source>
</evidence>
<dbReference type="PANTHER" id="PTHR30579">
    <property type="entry name" value="TRANSCRIPTIONAL REGULATOR"/>
    <property type="match status" value="1"/>
</dbReference>
<dbReference type="InterPro" id="IPR050176">
    <property type="entry name" value="LTTR"/>
</dbReference>
<dbReference type="KEGG" id="otd:J1M35_14140"/>
<name>A0A975H4T6_9BURK</name>
<protein>
    <submittedName>
        <fullName evidence="6">LysR family transcriptional regulator</fullName>
    </submittedName>
</protein>
<gene>
    <name evidence="6" type="ORF">J1M35_14140</name>
</gene>
<dbReference type="InterPro" id="IPR036390">
    <property type="entry name" value="WH_DNA-bd_sf"/>
</dbReference>
<dbReference type="AlphaFoldDB" id="A0A975H4T6"/>
<dbReference type="EMBL" id="CP071796">
    <property type="protein sequence ID" value="QTD44252.1"/>
    <property type="molecule type" value="Genomic_DNA"/>
</dbReference>
<evidence type="ECO:0000256" key="2">
    <source>
        <dbReference type="ARBA" id="ARBA00023015"/>
    </source>
</evidence>
<evidence type="ECO:0000256" key="1">
    <source>
        <dbReference type="ARBA" id="ARBA00009437"/>
    </source>
</evidence>
<dbReference type="InterPro" id="IPR000847">
    <property type="entry name" value="LysR_HTH_N"/>
</dbReference>
<keyword evidence="3" id="KW-0238">DNA-binding</keyword>
<dbReference type="Pfam" id="PF03466">
    <property type="entry name" value="LysR_substrate"/>
    <property type="match status" value="1"/>
</dbReference>
<comment type="similarity">
    <text evidence="1">Belongs to the LysR transcriptional regulatory family.</text>
</comment>
<reference evidence="6" key="1">
    <citation type="submission" date="2021-03" db="EMBL/GenBank/DDBJ databases">
        <title>Ottowia sp. 27C isolated from the cloaca of a Giant Asian pond turtle (Heosemys grandis).</title>
        <authorList>
            <person name="Spergser J."/>
            <person name="Busse H.-J."/>
        </authorList>
    </citation>
    <scope>NUCLEOTIDE SEQUENCE</scope>
    <source>
        <strain evidence="6">27C</strain>
    </source>
</reference>
<dbReference type="SUPFAM" id="SSF46785">
    <property type="entry name" value="Winged helix' DNA-binding domain"/>
    <property type="match status" value="1"/>
</dbReference>
<accession>A0A975H4T6</accession>
<keyword evidence="4" id="KW-0804">Transcription</keyword>
<sequence length="306" mass="32758">MRKKAQTKFEAVSGPEPLWQWDDVRFFLALAREGSLSAAARAMGLEHSTVSRRIAALEAACGVRLFDRLARGCRLNAHGEHLLDAAVHMQAQAAAFGRAASGQALLAGPVRVSLPPLLLSHFFVPLMPFLWQLPQVQLTLLGDTSAANLAQGEAGIALRLDRPTAPGLVVRTLARVGYGLYGSAAQLALPPGQRSVIGFDATNAHLPQQRVLEELAASRGFVLRTNDVLVMARAAAVGWGVAVLPHFVAAQDDRLHLLPSPASPLRRPLCLVMHGGQRRSERVRHVADTLADVVARHAGLLDRAAG</sequence>
<dbReference type="SUPFAM" id="SSF53850">
    <property type="entry name" value="Periplasmic binding protein-like II"/>
    <property type="match status" value="1"/>
</dbReference>
<evidence type="ECO:0000313" key="7">
    <source>
        <dbReference type="Proteomes" id="UP000663903"/>
    </source>
</evidence>
<evidence type="ECO:0000256" key="3">
    <source>
        <dbReference type="ARBA" id="ARBA00023125"/>
    </source>
</evidence>
<dbReference type="Gene3D" id="1.10.10.10">
    <property type="entry name" value="Winged helix-like DNA-binding domain superfamily/Winged helix DNA-binding domain"/>
    <property type="match status" value="1"/>
</dbReference>
<dbReference type="Gene3D" id="3.40.190.290">
    <property type="match status" value="1"/>
</dbReference>
<dbReference type="CDD" id="cd05466">
    <property type="entry name" value="PBP2_LTTR_substrate"/>
    <property type="match status" value="1"/>
</dbReference>
<dbReference type="PROSITE" id="PS50931">
    <property type="entry name" value="HTH_LYSR"/>
    <property type="match status" value="1"/>
</dbReference>
<evidence type="ECO:0000313" key="6">
    <source>
        <dbReference type="EMBL" id="QTD44252.1"/>
    </source>
</evidence>
<dbReference type="InterPro" id="IPR036388">
    <property type="entry name" value="WH-like_DNA-bd_sf"/>
</dbReference>
<keyword evidence="2" id="KW-0805">Transcription regulation</keyword>
<feature type="domain" description="HTH lysR-type" evidence="5">
    <location>
        <begin position="19"/>
        <end position="76"/>
    </location>
</feature>
<dbReference type="PANTHER" id="PTHR30579:SF3">
    <property type="entry name" value="TRANSCRIPTIONAL REGULATORY PROTEIN"/>
    <property type="match status" value="1"/>
</dbReference>
<organism evidence="6 7">
    <name type="scientific">Ottowia testudinis</name>
    <dbReference type="NCBI Taxonomy" id="2816950"/>
    <lineage>
        <taxon>Bacteria</taxon>
        <taxon>Pseudomonadati</taxon>
        <taxon>Pseudomonadota</taxon>
        <taxon>Betaproteobacteria</taxon>
        <taxon>Burkholderiales</taxon>
        <taxon>Comamonadaceae</taxon>
        <taxon>Ottowia</taxon>
    </lineage>
</organism>
<dbReference type="Proteomes" id="UP000663903">
    <property type="component" value="Chromosome"/>
</dbReference>
<dbReference type="Pfam" id="PF00126">
    <property type="entry name" value="HTH_1"/>
    <property type="match status" value="1"/>
</dbReference>
<dbReference type="RefSeq" id="WP_208007819.1">
    <property type="nucleotide sequence ID" value="NZ_CP071796.1"/>
</dbReference>
<keyword evidence="7" id="KW-1185">Reference proteome</keyword>
<dbReference type="GO" id="GO:0003677">
    <property type="term" value="F:DNA binding"/>
    <property type="evidence" value="ECO:0007669"/>
    <property type="project" value="UniProtKB-KW"/>
</dbReference>